<dbReference type="GO" id="GO:0005886">
    <property type="term" value="C:plasma membrane"/>
    <property type="evidence" value="ECO:0007669"/>
    <property type="project" value="TreeGrafter"/>
</dbReference>
<evidence type="ECO:0000256" key="3">
    <source>
        <dbReference type="ARBA" id="ARBA00023136"/>
    </source>
</evidence>
<dbReference type="PANTHER" id="PTHR30627">
    <property type="entry name" value="PEPTIDOGLYCAN D,D-TRANSPEPTIDASE"/>
    <property type="match status" value="1"/>
</dbReference>
<dbReference type="InterPro" id="IPR007887">
    <property type="entry name" value="MecA_N"/>
</dbReference>
<dbReference type="Pfam" id="PF05223">
    <property type="entry name" value="MecA_N"/>
    <property type="match status" value="1"/>
</dbReference>
<comment type="subcellular location">
    <subcellularLocation>
        <location evidence="1">Membrane</location>
    </subcellularLocation>
</comment>
<dbReference type="GO" id="GO:0071972">
    <property type="term" value="F:peptidoglycan L,D-transpeptidase activity"/>
    <property type="evidence" value="ECO:0007669"/>
    <property type="project" value="TreeGrafter"/>
</dbReference>
<feature type="transmembrane region" description="Helical" evidence="5">
    <location>
        <begin position="294"/>
        <end position="317"/>
    </location>
</feature>
<dbReference type="Proteomes" id="UP000572051">
    <property type="component" value="Unassembled WGS sequence"/>
</dbReference>
<organism evidence="9 10">
    <name type="scientific">Nocardiopsis aegyptia</name>
    <dbReference type="NCBI Taxonomy" id="220378"/>
    <lineage>
        <taxon>Bacteria</taxon>
        <taxon>Bacillati</taxon>
        <taxon>Actinomycetota</taxon>
        <taxon>Actinomycetes</taxon>
        <taxon>Streptosporangiales</taxon>
        <taxon>Nocardiopsidaceae</taxon>
        <taxon>Nocardiopsis</taxon>
    </lineage>
</organism>
<gene>
    <name evidence="9" type="ORF">HNR10_005769</name>
</gene>
<dbReference type="GO" id="GO:0046677">
    <property type="term" value="P:response to antibiotic"/>
    <property type="evidence" value="ECO:0007669"/>
    <property type="project" value="InterPro"/>
</dbReference>
<feature type="domain" description="NTF2-like N-terminal transpeptidase" evidence="8">
    <location>
        <begin position="322"/>
        <end position="428"/>
    </location>
</feature>
<evidence type="ECO:0000256" key="1">
    <source>
        <dbReference type="ARBA" id="ARBA00004370"/>
    </source>
</evidence>
<dbReference type="AlphaFoldDB" id="A0A7Z0EV59"/>
<sequence>MDERSPRQPDSSGPLPGSGEPPRPGTRPENPYRIPRPPESARPTGAGVPGYATHSADPAPSVPNAPQQPQSWEPHPEDDGSAVHPGGHGPYGRPHAPGGQDPAEYGTPGQPHGSDAYDAPGHPHASGGDGDPRQYGQPHASGGHDAPGPHGQPHTSGGHGDPEDAWEVPVPAASGPDGALSPHESWSAPSPDEGSRGESWDDPYPGQAAHQGETPYPGGAPRPFGEPEPDHRPREHEHAAAGAPGQHSDGFEYLYGGPGGPNGPGGPGGPHGPDGFGNQGPPPHPPARRSRRGLIIGAVAGVVVLALVGGGVSWYVLNMPEPGDATTAYAAAWNEQDYERMSAVTTGDDPAAILGGIDTGLGVEGVDVTVGDPTVEGDSGSATYEVTVSLANADDWGWEGELPLVRQDGEWLVEFSPEAAYPGLGEGQVLARTTVWGERGQILAADGTSLDEASGSLQMIAGTLGEATEEDVERLGPAYKVGDLVGATGLQRTYEEQLAGEAATTIVMVDAEQAEDPDSVEATEENTVTTLDGSDGEDVVTSIDMSVQNAAANAVIDSSDHVGMVALRPSTGEILALANVPGGFNRAFEGQYPPGSSFKIVTYSSLLDNGMTPDATMNCPKEYDLGGWKFVNAGDGEYGAQTVTEAFATSCNTALVDQVGQRLSSDTLQASAEQFGMNAPMDIGVPALEPSFPAVDSDTMLGAQSIGQGQVLSSPLHMATVPAAIADGSWRHPVLVTEPAAEDLPEPTPIANAEAIRPMMRSVVTDGTAKNAGFQGEVYGKTGSAEFGTPEGEDDELPTHAWMVGYKGDVAFAIVVEGGGGGGSVAGPLAAAFTNAL</sequence>
<protein>
    <recommendedName>
        <fullName evidence="11">Penicillin-binding protein</fullName>
    </recommendedName>
</protein>
<keyword evidence="3 5" id="KW-0472">Membrane</keyword>
<dbReference type="GO" id="GO:0008658">
    <property type="term" value="F:penicillin binding"/>
    <property type="evidence" value="ECO:0007669"/>
    <property type="project" value="InterPro"/>
</dbReference>
<dbReference type="RefSeq" id="WP_179828980.1">
    <property type="nucleotide sequence ID" value="NZ_JACCFS010000001.1"/>
</dbReference>
<dbReference type="SUPFAM" id="SSF56601">
    <property type="entry name" value="beta-lactamase/transpeptidase-like"/>
    <property type="match status" value="1"/>
</dbReference>
<accession>A0A7Z0EV59</accession>
<evidence type="ECO:0000313" key="10">
    <source>
        <dbReference type="Proteomes" id="UP000572051"/>
    </source>
</evidence>
<proteinExistence type="inferred from homology"/>
<dbReference type="Pfam" id="PF00905">
    <property type="entry name" value="Transpeptidase"/>
    <property type="match status" value="1"/>
</dbReference>
<dbReference type="InterPro" id="IPR012338">
    <property type="entry name" value="Beta-lactam/transpept-like"/>
</dbReference>
<dbReference type="InterPro" id="IPR001460">
    <property type="entry name" value="PCN-bd_Tpept"/>
</dbReference>
<evidence type="ECO:0000259" key="6">
    <source>
        <dbReference type="Pfam" id="PF00905"/>
    </source>
</evidence>
<evidence type="ECO:0000256" key="5">
    <source>
        <dbReference type="SAM" id="Phobius"/>
    </source>
</evidence>
<keyword evidence="5" id="KW-0812">Transmembrane</keyword>
<name>A0A7Z0EV59_9ACTN</name>
<comment type="caution">
    <text evidence="9">The sequence shown here is derived from an EMBL/GenBank/DDBJ whole genome shotgun (WGS) entry which is preliminary data.</text>
</comment>
<feature type="compositionally biased region" description="Gly residues" evidence="4">
    <location>
        <begin position="256"/>
        <end position="278"/>
    </location>
</feature>
<dbReference type="GO" id="GO:0071555">
    <property type="term" value="P:cell wall organization"/>
    <property type="evidence" value="ECO:0007669"/>
    <property type="project" value="TreeGrafter"/>
</dbReference>
<feature type="domain" description="Penicillin-binding protein transpeptidase" evidence="6">
    <location>
        <begin position="564"/>
        <end position="833"/>
    </location>
</feature>
<evidence type="ECO:0000259" key="7">
    <source>
        <dbReference type="Pfam" id="PF03717"/>
    </source>
</evidence>
<dbReference type="PANTHER" id="PTHR30627:SF24">
    <property type="entry name" value="PENICILLIN-BINDING PROTEIN 4B"/>
    <property type="match status" value="1"/>
</dbReference>
<comment type="similarity">
    <text evidence="2">Belongs to the transpeptidase family.</text>
</comment>
<dbReference type="Gene3D" id="3.40.710.10">
    <property type="entry name" value="DD-peptidase/beta-lactamase superfamily"/>
    <property type="match status" value="1"/>
</dbReference>
<dbReference type="InterPro" id="IPR005311">
    <property type="entry name" value="PBP_dimer"/>
</dbReference>
<evidence type="ECO:0000256" key="4">
    <source>
        <dbReference type="SAM" id="MobiDB-lite"/>
    </source>
</evidence>
<dbReference type="InterPro" id="IPR050515">
    <property type="entry name" value="Beta-lactam/transpept"/>
</dbReference>
<feature type="domain" description="Penicillin-binding protein dimerisation" evidence="7">
    <location>
        <begin position="457"/>
        <end position="512"/>
    </location>
</feature>
<dbReference type="Pfam" id="PF03717">
    <property type="entry name" value="PBP_dimer"/>
    <property type="match status" value="1"/>
</dbReference>
<reference evidence="9 10" key="1">
    <citation type="submission" date="2020-07" db="EMBL/GenBank/DDBJ databases">
        <title>Sequencing the genomes of 1000 actinobacteria strains.</title>
        <authorList>
            <person name="Klenk H.-P."/>
        </authorList>
    </citation>
    <scope>NUCLEOTIDE SEQUENCE [LARGE SCALE GENOMIC DNA]</scope>
    <source>
        <strain evidence="9 10">DSM 44442</strain>
    </source>
</reference>
<evidence type="ECO:0000313" key="9">
    <source>
        <dbReference type="EMBL" id="NYJ37888.1"/>
    </source>
</evidence>
<feature type="region of interest" description="Disordered" evidence="4">
    <location>
        <begin position="1"/>
        <end position="290"/>
    </location>
</feature>
<keyword evidence="10" id="KW-1185">Reference proteome</keyword>
<keyword evidence="5" id="KW-1133">Transmembrane helix</keyword>
<evidence type="ECO:0000256" key="2">
    <source>
        <dbReference type="ARBA" id="ARBA00007171"/>
    </source>
</evidence>
<dbReference type="Gene3D" id="3.90.1310.10">
    <property type="entry name" value="Penicillin-binding protein 2a (Domain 2)"/>
    <property type="match status" value="1"/>
</dbReference>
<feature type="compositionally biased region" description="Low complexity" evidence="4">
    <location>
        <begin position="9"/>
        <end position="18"/>
    </location>
</feature>
<dbReference type="EMBL" id="JACCFS010000001">
    <property type="protein sequence ID" value="NYJ37888.1"/>
    <property type="molecule type" value="Genomic_DNA"/>
</dbReference>
<feature type="compositionally biased region" description="Basic and acidic residues" evidence="4">
    <location>
        <begin position="228"/>
        <end position="239"/>
    </location>
</feature>
<evidence type="ECO:0000259" key="8">
    <source>
        <dbReference type="Pfam" id="PF05223"/>
    </source>
</evidence>
<evidence type="ECO:0008006" key="11">
    <source>
        <dbReference type="Google" id="ProtNLM"/>
    </source>
</evidence>